<evidence type="ECO:0000313" key="1">
    <source>
        <dbReference type="EMBL" id="PJZ07500.1"/>
    </source>
</evidence>
<comment type="caution">
    <text evidence="1">The sequence shown here is derived from an EMBL/GenBank/DDBJ whole genome shotgun (WGS) entry which is preliminary data.</text>
</comment>
<dbReference type="EMBL" id="PIQI01000003">
    <property type="protein sequence ID" value="PJZ07500.1"/>
    <property type="molecule type" value="Genomic_DNA"/>
</dbReference>
<dbReference type="RefSeq" id="WP_100700125.1">
    <property type="nucleotide sequence ID" value="NZ_MLFP01000006.1"/>
</dbReference>
<proteinExistence type="predicted"/>
<gene>
    <name evidence="1" type="ORF">PRCB_02245</name>
</gene>
<dbReference type="Proteomes" id="UP000232062">
    <property type="component" value="Unassembled WGS sequence"/>
</dbReference>
<evidence type="ECO:0000313" key="2">
    <source>
        <dbReference type="Proteomes" id="UP000232062"/>
    </source>
</evidence>
<protein>
    <submittedName>
        <fullName evidence="1">Uncharacterized protein</fullName>
    </submittedName>
</protein>
<accession>A0A2M9WIW8</accession>
<dbReference type="STRING" id="1076549.HA45_11115"/>
<sequence length="64" mass="7627">MQIDNFKIGRFELRKVGEAIQYYISGEQVQYVELAFDSPERVTLDVLKEMYDRESYDSGLKWEV</sequence>
<dbReference type="AlphaFoldDB" id="A0A2M9WIW8"/>
<keyword evidence="2" id="KW-1185">Reference proteome</keyword>
<organism evidence="1 2">
    <name type="scientific">Pantoea rodasii</name>
    <dbReference type="NCBI Taxonomy" id="1076549"/>
    <lineage>
        <taxon>Bacteria</taxon>
        <taxon>Pseudomonadati</taxon>
        <taxon>Pseudomonadota</taxon>
        <taxon>Gammaproteobacteria</taxon>
        <taxon>Enterobacterales</taxon>
        <taxon>Erwiniaceae</taxon>
        <taxon>Pantoea</taxon>
    </lineage>
</organism>
<name>A0A2M9WIW8_9GAMM</name>
<reference evidence="1 2" key="1">
    <citation type="submission" date="2017-11" db="EMBL/GenBank/DDBJ databases">
        <title>The genome sequence of Pantoea rodasii DSM 26611.</title>
        <authorList>
            <person name="Gao J."/>
            <person name="Mao X."/>
            <person name="Sun J."/>
        </authorList>
    </citation>
    <scope>NUCLEOTIDE SEQUENCE [LARGE SCALE GENOMIC DNA]</scope>
    <source>
        <strain evidence="1 2">DSM 26611</strain>
    </source>
</reference>